<dbReference type="InterPro" id="IPR043131">
    <property type="entry name" value="BCAT-like_N"/>
</dbReference>
<dbReference type="Proteomes" id="UP000593737">
    <property type="component" value="Chromosome"/>
</dbReference>
<evidence type="ECO:0000313" key="3">
    <source>
        <dbReference type="Proteomes" id="UP000593737"/>
    </source>
</evidence>
<dbReference type="GO" id="GO:0046394">
    <property type="term" value="P:carboxylic acid biosynthetic process"/>
    <property type="evidence" value="ECO:0007669"/>
    <property type="project" value="UniProtKB-ARBA"/>
</dbReference>
<dbReference type="InterPro" id="IPR050571">
    <property type="entry name" value="Class-IV_PLP-Dep_Aminotrnsfr"/>
</dbReference>
<name>A0A7S8IZ42_9BACT</name>
<dbReference type="KEGG" id="nkf:Nkreftii_001374"/>
<dbReference type="Gene3D" id="3.20.10.10">
    <property type="entry name" value="D-amino Acid Aminotransferase, subunit A, domain 2"/>
    <property type="match status" value="1"/>
</dbReference>
<dbReference type="InterPro" id="IPR036038">
    <property type="entry name" value="Aminotransferase-like"/>
</dbReference>
<protein>
    <recommendedName>
        <fullName evidence="4">Branched-chain-amino-acid transaminase</fullName>
    </recommendedName>
</protein>
<comment type="similarity">
    <text evidence="1">Belongs to the class-IV pyridoxal-phosphate-dependent aminotransferase family.</text>
</comment>
<dbReference type="PANTHER" id="PTHR42743">
    <property type="entry name" value="AMINO-ACID AMINOTRANSFERASE"/>
    <property type="match status" value="1"/>
</dbReference>
<dbReference type="Pfam" id="PF01063">
    <property type="entry name" value="Aminotran_4"/>
    <property type="match status" value="1"/>
</dbReference>
<organism evidence="2 3">
    <name type="scientific">Candidatus Nitrospira kreftii</name>
    <dbReference type="NCBI Taxonomy" id="2652173"/>
    <lineage>
        <taxon>Bacteria</taxon>
        <taxon>Pseudomonadati</taxon>
        <taxon>Nitrospirota</taxon>
        <taxon>Nitrospiria</taxon>
        <taxon>Nitrospirales</taxon>
        <taxon>Nitrospiraceae</taxon>
        <taxon>Nitrospira</taxon>
    </lineage>
</organism>
<dbReference type="PANTHER" id="PTHR42743:SF4">
    <property type="entry name" value="BRANCHED-CHAIN-AMINO-ACID AMINOTRANSFERASE-RELATED"/>
    <property type="match status" value="1"/>
</dbReference>
<evidence type="ECO:0008006" key="4">
    <source>
        <dbReference type="Google" id="ProtNLM"/>
    </source>
</evidence>
<sequence>MAQLQRPAFAFMKGKLVPWDQATLHIGCEAVTRGRNVFEGLKGYWQPDGQFKIIMMRQHYERLKRSARLLHIPCEYSFEEYREAINQLIGALATPDRDMWVRTTLFVTEGHWGENTVADLVLTAYHQEKATPRSIRLGVSTWRRSSDVALPARIKTGSNYQVSLLARLEGKSREYEDMVLLNQSGRVAEATASCILMVRGDTIVTPPATEGALESITLDIVESLAQSLGIKFIRRPIDRTELLIADELAVCGTLHEVTLVTSIDEYTLPEKSPILSVIQKRYMEAIRGITPHSVVEFTVLNLAKTERQHQV</sequence>
<proteinExistence type="inferred from homology"/>
<dbReference type="EMBL" id="CP047423">
    <property type="protein sequence ID" value="QPD03600.1"/>
    <property type="molecule type" value="Genomic_DNA"/>
</dbReference>
<dbReference type="SUPFAM" id="SSF56752">
    <property type="entry name" value="D-aminoacid aminotransferase-like PLP-dependent enzymes"/>
    <property type="match status" value="1"/>
</dbReference>
<reference evidence="2 3" key="1">
    <citation type="journal article" date="2020" name="ISME J.">
        <title>Enrichment and physiological characterization of a novel comammox Nitrospira indicates ammonium inhibition of complete nitrification.</title>
        <authorList>
            <person name="Sakoula D."/>
            <person name="Koch H."/>
            <person name="Frank J."/>
            <person name="Jetten M.S.M."/>
            <person name="van Kessel M.A.H.J."/>
            <person name="Lucker S."/>
        </authorList>
    </citation>
    <scope>NUCLEOTIDE SEQUENCE [LARGE SCALE GENOMIC DNA]</scope>
    <source>
        <strain evidence="2">Comreactor17</strain>
    </source>
</reference>
<accession>A0A7S8IZ42</accession>
<dbReference type="Gene3D" id="3.30.470.10">
    <property type="match status" value="1"/>
</dbReference>
<evidence type="ECO:0000256" key="1">
    <source>
        <dbReference type="ARBA" id="ARBA00009320"/>
    </source>
</evidence>
<dbReference type="GO" id="GO:0003824">
    <property type="term" value="F:catalytic activity"/>
    <property type="evidence" value="ECO:0007669"/>
    <property type="project" value="InterPro"/>
</dbReference>
<dbReference type="InterPro" id="IPR001544">
    <property type="entry name" value="Aminotrans_IV"/>
</dbReference>
<dbReference type="AlphaFoldDB" id="A0A7S8IZ42"/>
<dbReference type="InterPro" id="IPR043132">
    <property type="entry name" value="BCAT-like_C"/>
</dbReference>
<gene>
    <name evidence="2" type="ORF">Nkreftii_001374</name>
</gene>
<evidence type="ECO:0000313" key="2">
    <source>
        <dbReference type="EMBL" id="QPD03600.1"/>
    </source>
</evidence>